<evidence type="ECO:0000313" key="2">
    <source>
        <dbReference type="Proteomes" id="UP000324021"/>
    </source>
</evidence>
<reference evidence="1 2" key="1">
    <citation type="submission" date="2016-10" db="EMBL/GenBank/DDBJ databases">
        <authorList>
            <person name="Varghese N."/>
            <person name="Submissions S."/>
        </authorList>
    </citation>
    <scope>NUCLEOTIDE SEQUENCE [LARGE SCALE GENOMIC DNA]</scope>
    <source>
        <strain evidence="1 2">CDM_1</strain>
    </source>
</reference>
<dbReference type="EMBL" id="FMZP01000053">
    <property type="protein sequence ID" value="SDD82198.1"/>
    <property type="molecule type" value="Genomic_DNA"/>
</dbReference>
<dbReference type="Proteomes" id="UP000324021">
    <property type="component" value="Unassembled WGS sequence"/>
</dbReference>
<name>A0A1G6XVI6_9EURY</name>
<sequence length="216" mass="24066">MSVPTSASGRRFCKIRKLISEATANGDDSTDRPTDRLTRGFPGRSRIDRVLSSYEQADLELSNTLSNWPTIVTSHMMLSPPRLSTSLRVGRQPRRQQEASRLFISLGEYVVNRLSTVREQVDNSMGHMTGWRGQGGSTYTPVSLPLPRSQVRGNTCPRQPRSARPTRSTTGFVSDLWLLSSIRTLKNSCWSLSSIFAGYKNCIEGCNQYACCLCVP</sequence>
<accession>A0A1G6XVI6</accession>
<organism evidence="1 2">
    <name type="scientific">Natrinema hispanicum</name>
    <dbReference type="NCBI Taxonomy" id="392421"/>
    <lineage>
        <taxon>Archaea</taxon>
        <taxon>Methanobacteriati</taxon>
        <taxon>Methanobacteriota</taxon>
        <taxon>Stenosarchaea group</taxon>
        <taxon>Halobacteria</taxon>
        <taxon>Halobacteriales</taxon>
        <taxon>Natrialbaceae</taxon>
        <taxon>Natrinema</taxon>
    </lineage>
</organism>
<gene>
    <name evidence="1" type="ORF">SAMN05192552_105314</name>
</gene>
<evidence type="ECO:0000313" key="1">
    <source>
        <dbReference type="EMBL" id="SDD82198.1"/>
    </source>
</evidence>
<dbReference type="AlphaFoldDB" id="A0A1G6XVI6"/>
<protein>
    <submittedName>
        <fullName evidence="1">Uncharacterized protein</fullName>
    </submittedName>
</protein>
<proteinExistence type="predicted"/>